<sequence length="81" mass="9179">MIQNLVCRKIECFSEALNFEQDIITYLEVAGFHVPSLALSYDPNTNPGLWISRSTSSSGHVILIQTLICWKIDCFIKALNF</sequence>
<comment type="caution">
    <text evidence="1">The sequence shown here is derived from an EMBL/GenBank/DDBJ whole genome shotgun (WGS) entry which is preliminary data.</text>
</comment>
<keyword evidence="2" id="KW-1185">Reference proteome</keyword>
<dbReference type="AlphaFoldDB" id="A0ABD2B493"/>
<organism evidence="1 2">
    <name type="scientific">Vespula maculifrons</name>
    <name type="common">Eastern yellow jacket</name>
    <name type="synonym">Wasp</name>
    <dbReference type="NCBI Taxonomy" id="7453"/>
    <lineage>
        <taxon>Eukaryota</taxon>
        <taxon>Metazoa</taxon>
        <taxon>Ecdysozoa</taxon>
        <taxon>Arthropoda</taxon>
        <taxon>Hexapoda</taxon>
        <taxon>Insecta</taxon>
        <taxon>Pterygota</taxon>
        <taxon>Neoptera</taxon>
        <taxon>Endopterygota</taxon>
        <taxon>Hymenoptera</taxon>
        <taxon>Apocrita</taxon>
        <taxon>Aculeata</taxon>
        <taxon>Vespoidea</taxon>
        <taxon>Vespidae</taxon>
        <taxon>Vespinae</taxon>
        <taxon>Vespula</taxon>
    </lineage>
</organism>
<dbReference type="Proteomes" id="UP001607303">
    <property type="component" value="Unassembled WGS sequence"/>
</dbReference>
<gene>
    <name evidence="1" type="ORF">V1477_016807</name>
</gene>
<evidence type="ECO:0000313" key="2">
    <source>
        <dbReference type="Proteomes" id="UP001607303"/>
    </source>
</evidence>
<name>A0ABD2B493_VESMC</name>
<accession>A0ABD2B493</accession>
<reference evidence="1 2" key="1">
    <citation type="journal article" date="2024" name="Ann. Entomol. Soc. Am.">
        <title>Genomic analyses of the southern and eastern yellowjacket wasps (Hymenoptera: Vespidae) reveal evolutionary signatures of social life.</title>
        <authorList>
            <person name="Catto M.A."/>
            <person name="Caine P.B."/>
            <person name="Orr S.E."/>
            <person name="Hunt B.G."/>
            <person name="Goodisman M.A.D."/>
        </authorList>
    </citation>
    <scope>NUCLEOTIDE SEQUENCE [LARGE SCALE GENOMIC DNA]</scope>
    <source>
        <strain evidence="1">232</strain>
        <tissue evidence="1">Head and thorax</tissue>
    </source>
</reference>
<proteinExistence type="predicted"/>
<evidence type="ECO:0000313" key="1">
    <source>
        <dbReference type="EMBL" id="KAL2727531.1"/>
    </source>
</evidence>
<protein>
    <submittedName>
        <fullName evidence="1">Uncharacterized protein</fullName>
    </submittedName>
</protein>
<dbReference type="EMBL" id="JAYRBN010000100">
    <property type="protein sequence ID" value="KAL2727531.1"/>
    <property type="molecule type" value="Genomic_DNA"/>
</dbReference>